<proteinExistence type="inferred from homology"/>
<sequence>MHGYADSREAHLRRLRRIEGQVRGLQRMVDDDVYCIDILTQVSAATRALQSFALELLEEHMAGCVVDAARQSPEEGAAKVKEAADAIARLVKS</sequence>
<dbReference type="PANTHER" id="PTHR33677">
    <property type="entry name" value="TRANSCRIPTIONAL REPRESSOR FRMR-RELATED"/>
    <property type="match status" value="1"/>
</dbReference>
<gene>
    <name evidence="3" type="ORF">SAMN05216377_10935</name>
</gene>
<dbReference type="AlphaFoldDB" id="A0A1G7RIQ6"/>
<organism evidence="3 4">
    <name type="scientific">Pseudonocardia oroxyli</name>
    <dbReference type="NCBI Taxonomy" id="366584"/>
    <lineage>
        <taxon>Bacteria</taxon>
        <taxon>Bacillati</taxon>
        <taxon>Actinomycetota</taxon>
        <taxon>Actinomycetes</taxon>
        <taxon>Pseudonocardiales</taxon>
        <taxon>Pseudonocardiaceae</taxon>
        <taxon>Pseudonocardia</taxon>
    </lineage>
</organism>
<evidence type="ECO:0000256" key="2">
    <source>
        <dbReference type="ARBA" id="ARBA00023008"/>
    </source>
</evidence>
<keyword evidence="3" id="KW-0238">DNA-binding</keyword>
<dbReference type="InterPro" id="IPR038390">
    <property type="entry name" value="Metal_Tscrpt_repr_sf"/>
</dbReference>
<accession>A0A1G7RIQ6</accession>
<keyword evidence="2" id="KW-0186">Copper</keyword>
<dbReference type="OrthoDB" id="9811244at2"/>
<dbReference type="Gene3D" id="1.20.58.1000">
    <property type="entry name" value="Metal-sensitive repressor, helix protomer"/>
    <property type="match status" value="1"/>
</dbReference>
<dbReference type="GO" id="GO:0045892">
    <property type="term" value="P:negative regulation of DNA-templated transcription"/>
    <property type="evidence" value="ECO:0007669"/>
    <property type="project" value="UniProtKB-ARBA"/>
</dbReference>
<dbReference type="RefSeq" id="WP_093084442.1">
    <property type="nucleotide sequence ID" value="NZ_FNBE01000009.1"/>
</dbReference>
<keyword evidence="4" id="KW-1185">Reference proteome</keyword>
<dbReference type="CDD" id="cd10148">
    <property type="entry name" value="CsoR-like_DUF156"/>
    <property type="match status" value="1"/>
</dbReference>
<dbReference type="Pfam" id="PF02583">
    <property type="entry name" value="Trns_repr_metal"/>
    <property type="match status" value="1"/>
</dbReference>
<dbReference type="GO" id="GO:0046872">
    <property type="term" value="F:metal ion binding"/>
    <property type="evidence" value="ECO:0007669"/>
    <property type="project" value="InterPro"/>
</dbReference>
<evidence type="ECO:0000256" key="1">
    <source>
        <dbReference type="ARBA" id="ARBA00005428"/>
    </source>
</evidence>
<evidence type="ECO:0000313" key="4">
    <source>
        <dbReference type="Proteomes" id="UP000198967"/>
    </source>
</evidence>
<dbReference type="EMBL" id="FNBE01000009">
    <property type="protein sequence ID" value="SDG10545.1"/>
    <property type="molecule type" value="Genomic_DNA"/>
</dbReference>
<dbReference type="Proteomes" id="UP000198967">
    <property type="component" value="Unassembled WGS sequence"/>
</dbReference>
<dbReference type="InterPro" id="IPR003735">
    <property type="entry name" value="Metal_Tscrpt_repr"/>
</dbReference>
<name>A0A1G7RIQ6_PSEOR</name>
<protein>
    <submittedName>
        <fullName evidence="3">DNA-binding transcriptional regulator, FrmR family</fullName>
    </submittedName>
</protein>
<comment type="similarity">
    <text evidence="1">Belongs to the CsoR family.</text>
</comment>
<dbReference type="STRING" id="366584.SAMN05216377_10935"/>
<dbReference type="GO" id="GO:0003677">
    <property type="term" value="F:DNA binding"/>
    <property type="evidence" value="ECO:0007669"/>
    <property type="project" value="UniProtKB-KW"/>
</dbReference>
<reference evidence="3 4" key="1">
    <citation type="submission" date="2016-10" db="EMBL/GenBank/DDBJ databases">
        <authorList>
            <person name="de Groot N.N."/>
        </authorList>
    </citation>
    <scope>NUCLEOTIDE SEQUENCE [LARGE SCALE GENOMIC DNA]</scope>
    <source>
        <strain evidence="3 4">CGMCC 4.3143</strain>
    </source>
</reference>
<evidence type="ECO:0000313" key="3">
    <source>
        <dbReference type="EMBL" id="SDG10545.1"/>
    </source>
</evidence>
<dbReference type="PANTHER" id="PTHR33677:SF3">
    <property type="entry name" value="COPPER-SENSING TRANSCRIPTIONAL REPRESSOR RICR"/>
    <property type="match status" value="1"/>
</dbReference>